<dbReference type="Gene3D" id="2.40.30.170">
    <property type="match status" value="1"/>
</dbReference>
<keyword evidence="1" id="KW-0175">Coiled coil</keyword>
<evidence type="ECO:0000313" key="4">
    <source>
        <dbReference type="Proteomes" id="UP000249720"/>
    </source>
</evidence>
<accession>A0A2W7REN2</accession>
<reference evidence="3 4" key="1">
    <citation type="submission" date="2018-06" db="EMBL/GenBank/DDBJ databases">
        <title>Genomic Encyclopedia of Archaeal and Bacterial Type Strains, Phase II (KMG-II): from individual species to whole genera.</title>
        <authorList>
            <person name="Goeker M."/>
        </authorList>
    </citation>
    <scope>NUCLEOTIDE SEQUENCE [LARGE SCALE GENOMIC DNA]</scope>
    <source>
        <strain evidence="3 4">DSM 23241</strain>
    </source>
</reference>
<comment type="caution">
    <text evidence="3">The sequence shown here is derived from an EMBL/GenBank/DDBJ whole genome shotgun (WGS) entry which is preliminary data.</text>
</comment>
<dbReference type="Gene3D" id="2.40.50.100">
    <property type="match status" value="1"/>
</dbReference>
<sequence length="443" mass="51309">MPIVVNENGDISGLSESFHLRSDEVQEFISRKPIFFIRWGTVLFFIIIIIMVIVCRYIQYPDTVICKARLSSLNAPKEVVTRTEGKLQQLLVNNGDSVKQGDALAYMESIANPKSITLIKANLDSILAYIRQNKSDQIIKFFPNYSSQNYLSDLGEIQQPFQIFMQSFISFKDFISKGFYLRKRSMLQTDLNNVTRLHSILIEQKLLLERDVALSKQTFEANKSLAQSKVISALDYRNEESKLISKQLSLPQIKSAIVSNESQQNDKRKEIAELENQISVQKNTFIQALQSLISQVEQWEFKYVLKSPIDGRVQMAGFYQQNQFIKYGQLLFYIHEKSTQYFAEMFIPQYNFGKVNTQQDVLLKFQAYPYEQFGSVTGKIEYISQTPTDSGYLSKVILPNGLMTNYGKSLQYQFGLFAQAEIITEKMRLLDRFYYNIRKLVNR</sequence>
<dbReference type="EMBL" id="QKZV01000020">
    <property type="protein sequence ID" value="PZX59408.1"/>
    <property type="molecule type" value="Genomic_DNA"/>
</dbReference>
<keyword evidence="4" id="KW-1185">Reference proteome</keyword>
<proteinExistence type="predicted"/>
<dbReference type="PRINTS" id="PR01490">
    <property type="entry name" value="RTXTOXIND"/>
</dbReference>
<name>A0A2W7REN2_9BACT</name>
<dbReference type="PANTHER" id="PTHR30386:SF28">
    <property type="entry name" value="EXPORTED PROTEIN"/>
    <property type="match status" value="1"/>
</dbReference>
<dbReference type="InterPro" id="IPR050739">
    <property type="entry name" value="MFP"/>
</dbReference>
<keyword evidence="2" id="KW-0472">Membrane</keyword>
<dbReference type="InterPro" id="IPR011053">
    <property type="entry name" value="Single_hybrid_motif"/>
</dbReference>
<evidence type="ECO:0000256" key="1">
    <source>
        <dbReference type="SAM" id="Coils"/>
    </source>
</evidence>
<dbReference type="RefSeq" id="WP_111297317.1">
    <property type="nucleotide sequence ID" value="NZ_QKZV01000020.1"/>
</dbReference>
<dbReference type="Proteomes" id="UP000249720">
    <property type="component" value="Unassembled WGS sequence"/>
</dbReference>
<keyword evidence="2" id="KW-1133">Transmembrane helix</keyword>
<dbReference type="OrthoDB" id="7057889at2"/>
<keyword evidence="2" id="KW-0812">Transmembrane</keyword>
<dbReference type="AlphaFoldDB" id="A0A2W7REN2"/>
<gene>
    <name evidence="3" type="ORF">LX80_02852</name>
</gene>
<dbReference type="PANTHER" id="PTHR30386">
    <property type="entry name" value="MEMBRANE FUSION SUBUNIT OF EMRAB-TOLC MULTIDRUG EFFLUX PUMP"/>
    <property type="match status" value="1"/>
</dbReference>
<protein>
    <submittedName>
        <fullName evidence="3">HlyD family secretion protein</fullName>
    </submittedName>
</protein>
<feature type="coiled-coil region" evidence="1">
    <location>
        <begin position="257"/>
        <end position="284"/>
    </location>
</feature>
<evidence type="ECO:0000256" key="2">
    <source>
        <dbReference type="SAM" id="Phobius"/>
    </source>
</evidence>
<evidence type="ECO:0000313" key="3">
    <source>
        <dbReference type="EMBL" id="PZX59408.1"/>
    </source>
</evidence>
<organism evidence="3 4">
    <name type="scientific">Hydrotalea sandarakina</name>
    <dbReference type="NCBI Taxonomy" id="1004304"/>
    <lineage>
        <taxon>Bacteria</taxon>
        <taxon>Pseudomonadati</taxon>
        <taxon>Bacteroidota</taxon>
        <taxon>Chitinophagia</taxon>
        <taxon>Chitinophagales</taxon>
        <taxon>Chitinophagaceae</taxon>
        <taxon>Hydrotalea</taxon>
    </lineage>
</organism>
<dbReference type="SUPFAM" id="SSF51230">
    <property type="entry name" value="Single hybrid motif"/>
    <property type="match status" value="1"/>
</dbReference>
<feature type="transmembrane region" description="Helical" evidence="2">
    <location>
        <begin position="36"/>
        <end position="59"/>
    </location>
</feature>